<accession>A0AAJ7IYE7</accession>
<sequence>MGSNNLCLFLVICATFLSVDKVTGYDIAPAVEDKAECFLYRWVAWDNIDKTNCTGRKNVPCIEPLINSTDTLPNSTDLWVNRDKNPENYFCTGEAGNSCVKYTYFYDNNVVNTSSFCGKVIEDNSVPVVSGCYQQNVNGFVIEVCVCPPRLNQEPCNTSPDIKYSISLIALTVLFMLVSYV</sequence>
<gene>
    <name evidence="3" type="primary">LOC108624570</name>
</gene>
<reference evidence="3" key="1">
    <citation type="submission" date="2025-08" db="UniProtKB">
        <authorList>
            <consortium name="RefSeq"/>
        </authorList>
    </citation>
    <scope>IDENTIFICATION</scope>
    <source>
        <tissue evidence="3">Whole body</tissue>
    </source>
</reference>
<organism evidence="2 3">
    <name type="scientific">Ceratina calcarata</name>
    <dbReference type="NCBI Taxonomy" id="156304"/>
    <lineage>
        <taxon>Eukaryota</taxon>
        <taxon>Metazoa</taxon>
        <taxon>Ecdysozoa</taxon>
        <taxon>Arthropoda</taxon>
        <taxon>Hexapoda</taxon>
        <taxon>Insecta</taxon>
        <taxon>Pterygota</taxon>
        <taxon>Neoptera</taxon>
        <taxon>Endopterygota</taxon>
        <taxon>Hymenoptera</taxon>
        <taxon>Apocrita</taxon>
        <taxon>Aculeata</taxon>
        <taxon>Apoidea</taxon>
        <taxon>Anthophila</taxon>
        <taxon>Apidae</taxon>
        <taxon>Ceratina</taxon>
        <taxon>Zadontomerus</taxon>
    </lineage>
</organism>
<feature type="signal peptide" evidence="1">
    <location>
        <begin position="1"/>
        <end position="24"/>
    </location>
</feature>
<keyword evidence="2" id="KW-1185">Reference proteome</keyword>
<evidence type="ECO:0000313" key="3">
    <source>
        <dbReference type="RefSeq" id="XP_017879457.1"/>
    </source>
</evidence>
<proteinExistence type="predicted"/>
<evidence type="ECO:0000313" key="2">
    <source>
        <dbReference type="Proteomes" id="UP000694925"/>
    </source>
</evidence>
<dbReference type="RefSeq" id="XP_017879457.1">
    <property type="nucleotide sequence ID" value="XM_018023968.2"/>
</dbReference>
<dbReference type="AlphaFoldDB" id="A0AAJ7IYE7"/>
<dbReference type="GeneID" id="108624570"/>
<keyword evidence="1" id="KW-0732">Signal</keyword>
<dbReference type="Proteomes" id="UP000694925">
    <property type="component" value="Unplaced"/>
</dbReference>
<dbReference type="KEGG" id="ccal:108624570"/>
<name>A0AAJ7IYE7_9HYME</name>
<evidence type="ECO:0000256" key="1">
    <source>
        <dbReference type="SAM" id="SignalP"/>
    </source>
</evidence>
<protein>
    <submittedName>
        <fullName evidence="3">Uncharacterized protein LOC108624570</fullName>
    </submittedName>
</protein>
<feature type="chain" id="PRO_5042470018" evidence="1">
    <location>
        <begin position="25"/>
        <end position="181"/>
    </location>
</feature>